<organism evidence="1 2">
    <name type="scientific">Spiromyces aspiralis</name>
    <dbReference type="NCBI Taxonomy" id="68401"/>
    <lineage>
        <taxon>Eukaryota</taxon>
        <taxon>Fungi</taxon>
        <taxon>Fungi incertae sedis</taxon>
        <taxon>Zoopagomycota</taxon>
        <taxon>Kickxellomycotina</taxon>
        <taxon>Kickxellomycetes</taxon>
        <taxon>Kickxellales</taxon>
        <taxon>Kickxellaceae</taxon>
        <taxon>Spiromyces</taxon>
    </lineage>
</organism>
<keyword evidence="2" id="KW-1185">Reference proteome</keyword>
<proteinExistence type="predicted"/>
<sequence length="563" mass="59554">MTDSPSGVGVANMHVLDTMTSRDPLLVTRELQLAKAGPPHTGTALAPEKTLADSEANAPSISSASVIDEKQQPHVVKDSSLVGSDSTEAVSQALTIDPDGPRVSMSFRRRLIIMFSLFLIFLLANMDQTIVAVALPTIGSDFGEFSNAAWVGTAYLLTMTAFQPLYGKLSDIFGRLQLLMFALGVFLLGSALCGAAQSMIWLIIARGVMGVGGGGIASLCLVIGSDITTIRERGIFLSLMAMSWSIASIAGPIIGAKLSDDISWRWCFYINLPIGAVSAIISLIFLRIPVERSTWIQKLKRVDFIGSFVVVSALVLILLALSWGGKTYAWNSAVVVTLLVVGLVMLVGFGVLESYVPSEPILHPILFRNLNLAMSFICSLVIGITMFGLVYYIPIFFSMVKNISATKAALHALPSLIPNACFSLIAGGLMTAVGHFRLHMWVGLALTVVGTGILTLMKPDSSIGQQIGYMIVSGAGLGITLAPSIVLGQISVEPSLTAVATALMVFARTFGGILGLAICDTVLANSVGPKLAAIAAKYPESSVPILTSQNNAKVLWESNISSS</sequence>
<protein>
    <submittedName>
        <fullName evidence="1">Uncharacterized protein</fullName>
    </submittedName>
</protein>
<accession>A0ACC1HC50</accession>
<name>A0ACC1HC50_9FUNG</name>
<dbReference type="EMBL" id="JAMZIH010006223">
    <property type="protein sequence ID" value="KAJ1674144.1"/>
    <property type="molecule type" value="Genomic_DNA"/>
</dbReference>
<comment type="caution">
    <text evidence="1">The sequence shown here is derived from an EMBL/GenBank/DDBJ whole genome shotgun (WGS) entry which is preliminary data.</text>
</comment>
<evidence type="ECO:0000313" key="1">
    <source>
        <dbReference type="EMBL" id="KAJ1674144.1"/>
    </source>
</evidence>
<dbReference type="Proteomes" id="UP001145114">
    <property type="component" value="Unassembled WGS sequence"/>
</dbReference>
<gene>
    <name evidence="1" type="ORF">EV182_003870</name>
</gene>
<reference evidence="1" key="1">
    <citation type="submission" date="2022-06" db="EMBL/GenBank/DDBJ databases">
        <title>Phylogenomic reconstructions and comparative analyses of Kickxellomycotina fungi.</title>
        <authorList>
            <person name="Reynolds N.K."/>
            <person name="Stajich J.E."/>
            <person name="Barry K."/>
            <person name="Grigoriev I.V."/>
            <person name="Crous P."/>
            <person name="Smith M.E."/>
        </authorList>
    </citation>
    <scope>NUCLEOTIDE SEQUENCE</scope>
    <source>
        <strain evidence="1">RSA 2271</strain>
    </source>
</reference>
<feature type="non-terminal residue" evidence="1">
    <location>
        <position position="563"/>
    </location>
</feature>
<evidence type="ECO:0000313" key="2">
    <source>
        <dbReference type="Proteomes" id="UP001145114"/>
    </source>
</evidence>